<dbReference type="InterPro" id="IPR015946">
    <property type="entry name" value="KH_dom-like_a/b"/>
</dbReference>
<dbReference type="GO" id="GO:0008360">
    <property type="term" value="P:regulation of cell shape"/>
    <property type="evidence" value="ECO:0007669"/>
    <property type="project" value="UniProtKB-KW"/>
</dbReference>
<dbReference type="PANTHER" id="PTHR35800">
    <property type="entry name" value="PROTEIN JAG"/>
    <property type="match status" value="1"/>
</dbReference>
<keyword evidence="1" id="KW-0694">RNA-binding</keyword>
<dbReference type="GO" id="GO:0003723">
    <property type="term" value="F:RNA binding"/>
    <property type="evidence" value="ECO:0007669"/>
    <property type="project" value="UniProtKB-UniRule"/>
</dbReference>
<dbReference type="GO" id="GO:0071555">
    <property type="term" value="P:cell wall organization"/>
    <property type="evidence" value="ECO:0007669"/>
    <property type="project" value="UniProtKB-KW"/>
</dbReference>
<dbReference type="Gene3D" id="3.30.300.20">
    <property type="match status" value="1"/>
</dbReference>
<dbReference type="RefSeq" id="WP_002774195.1">
    <property type="nucleotide sequence ID" value="NZ_JQDG01000006.1"/>
</dbReference>
<dbReference type="SUPFAM" id="SSF82708">
    <property type="entry name" value="R3H domain"/>
    <property type="match status" value="1"/>
</dbReference>
<dbReference type="GO" id="GO:0005737">
    <property type="term" value="C:cytoplasm"/>
    <property type="evidence" value="ECO:0007669"/>
    <property type="project" value="UniProtKB-SubCell"/>
</dbReference>
<dbReference type="Proteomes" id="UP000460298">
    <property type="component" value="Unassembled WGS sequence"/>
</dbReference>
<dbReference type="SMART" id="SM00393">
    <property type="entry name" value="R3H"/>
    <property type="match status" value="1"/>
</dbReference>
<dbReference type="EMBL" id="WBUI01000001">
    <property type="protein sequence ID" value="KAB2935352.1"/>
    <property type="molecule type" value="Genomic_DNA"/>
</dbReference>
<feature type="domain" description="R3H" evidence="3">
    <location>
        <begin position="142"/>
        <end position="208"/>
    </location>
</feature>
<comment type="caution">
    <text evidence="4">The sequence shown here is derived from an EMBL/GenBank/DDBJ whole genome shotgun (WGS) entry which is preliminary data.</text>
</comment>
<evidence type="ECO:0000256" key="2">
    <source>
        <dbReference type="SAM" id="MobiDB-lite"/>
    </source>
</evidence>
<comment type="similarity">
    <text evidence="1">Belongs to the KhpB RNA-binding protein family.</text>
</comment>
<evidence type="ECO:0000259" key="3">
    <source>
        <dbReference type="PROSITE" id="PS51061"/>
    </source>
</evidence>
<dbReference type="NCBIfam" id="NF041568">
    <property type="entry name" value="Jag_EloR"/>
    <property type="match status" value="1"/>
</dbReference>
<evidence type="ECO:0000313" key="5">
    <source>
        <dbReference type="Proteomes" id="UP000460298"/>
    </source>
</evidence>
<dbReference type="Pfam" id="PF13083">
    <property type="entry name" value="KH_KhpA-B"/>
    <property type="match status" value="1"/>
</dbReference>
<sequence length="240" mass="27168">MNFVYETDGKTKGDAIRKAMDVLGVGEDDATFITEGASLLGLVSRKPVTVRVKNDKKKLSDNALIRGVTLTVIARLGVEAEIETIEETDENYVAHVNSEDSGFLIGRQGRTLDAIQFLVNLLLNKELKKKKRVLVDVARYRERRKDYLKKLARNIAGRVMKNGKSFLLEAMNPYERRIIHLELEGDAKITTESEGNGLYKRVRVMRIDENPGNRKRRGGNGNRSQDYDEDDDNIGNRIDD</sequence>
<dbReference type="PROSITE" id="PS51061">
    <property type="entry name" value="R3H"/>
    <property type="match status" value="1"/>
</dbReference>
<dbReference type="InterPro" id="IPR036867">
    <property type="entry name" value="R3H_dom_sf"/>
</dbReference>
<comment type="subcellular location">
    <subcellularLocation>
        <location evidence="1">Cytoplasm</location>
    </subcellularLocation>
</comment>
<evidence type="ECO:0000256" key="1">
    <source>
        <dbReference type="HAMAP-Rule" id="MF_00867"/>
    </source>
</evidence>
<feature type="region of interest" description="Disordered" evidence="2">
    <location>
        <begin position="209"/>
        <end position="240"/>
    </location>
</feature>
<dbReference type="InterPro" id="IPR039247">
    <property type="entry name" value="KhpB"/>
</dbReference>
<comment type="subunit">
    <text evidence="1">Forms a complex with KhpA.</text>
</comment>
<organism evidence="4 5">
    <name type="scientific">Leptonema illini</name>
    <dbReference type="NCBI Taxonomy" id="183"/>
    <lineage>
        <taxon>Bacteria</taxon>
        <taxon>Pseudomonadati</taxon>
        <taxon>Spirochaetota</taxon>
        <taxon>Spirochaetia</taxon>
        <taxon>Leptospirales</taxon>
        <taxon>Leptospiraceae</taxon>
        <taxon>Leptonema</taxon>
    </lineage>
</organism>
<dbReference type="Gene3D" id="3.30.1370.50">
    <property type="entry name" value="R3H-like domain"/>
    <property type="match status" value="1"/>
</dbReference>
<dbReference type="PANTHER" id="PTHR35800:SF1">
    <property type="entry name" value="RNA-BINDING PROTEIN KHPB"/>
    <property type="match status" value="1"/>
</dbReference>
<keyword evidence="1" id="KW-0133">Cell shape</keyword>
<dbReference type="AlphaFoldDB" id="A0A833H598"/>
<dbReference type="OrthoDB" id="9794483at2"/>
<reference evidence="4 5" key="1">
    <citation type="submission" date="2019-10" db="EMBL/GenBank/DDBJ databases">
        <title>Extracellular Electron Transfer in a Candidatus Methanoperedens spp. Enrichment Culture.</title>
        <authorList>
            <person name="Berger S."/>
            <person name="Rangel Shaw D."/>
            <person name="Berben T."/>
            <person name="In 'T Zandt M."/>
            <person name="Frank J."/>
            <person name="Reimann J."/>
            <person name="Jetten M.S.M."/>
            <person name="Welte C.U."/>
        </authorList>
    </citation>
    <scope>NUCLEOTIDE SEQUENCE [LARGE SCALE GENOMIC DNA]</scope>
    <source>
        <strain evidence="4">SB12</strain>
    </source>
</reference>
<comment type="function">
    <text evidence="1">A probable RNA chaperone. Forms a complex with KhpA which binds to cellular RNA and controls its expression. Plays a role in peptidoglycan (PG) homeostasis and cell length regulation.</text>
</comment>
<dbReference type="GO" id="GO:0009252">
    <property type="term" value="P:peptidoglycan biosynthetic process"/>
    <property type="evidence" value="ECO:0007669"/>
    <property type="project" value="UniProtKB-UniRule"/>
</dbReference>
<evidence type="ECO:0000313" key="4">
    <source>
        <dbReference type="EMBL" id="KAB2935352.1"/>
    </source>
</evidence>
<dbReference type="InterPro" id="IPR034079">
    <property type="entry name" value="R3H_KhpB"/>
</dbReference>
<keyword evidence="1" id="KW-0963">Cytoplasm</keyword>
<keyword evidence="1" id="KW-0143">Chaperone</keyword>
<dbReference type="HAMAP" id="MF_00867">
    <property type="entry name" value="KhpB"/>
    <property type="match status" value="1"/>
</dbReference>
<gene>
    <name evidence="1" type="primary">khpB</name>
    <name evidence="1" type="synonym">eloR</name>
    <name evidence="4" type="ORF">F9K24_01085</name>
</gene>
<keyword evidence="1" id="KW-0961">Cell wall biogenesis/degradation</keyword>
<comment type="domain">
    <text evidence="1">Has an N-terminal Jag-N domain and 2 RNA-binding domains (KH and R3H).</text>
</comment>
<dbReference type="InterPro" id="IPR001374">
    <property type="entry name" value="R3H_dom"/>
</dbReference>
<dbReference type="CDD" id="cd02644">
    <property type="entry name" value="R3H_jag"/>
    <property type="match status" value="1"/>
</dbReference>
<proteinExistence type="inferred from homology"/>
<name>A0A833H598_9LEPT</name>
<protein>
    <recommendedName>
        <fullName evidence="1">RNA-binding protein KhpB</fullName>
    </recommendedName>
    <alternativeName>
        <fullName evidence="1">RNA-binding protein EloR</fullName>
    </alternativeName>
</protein>
<dbReference type="Pfam" id="PF01424">
    <property type="entry name" value="R3H"/>
    <property type="match status" value="1"/>
</dbReference>
<accession>A0A833H598</accession>
<comment type="caution">
    <text evidence="1">Lacks conserved residue(s) required for the propagation of feature annotation.</text>
</comment>